<dbReference type="Pfam" id="PF17926">
    <property type="entry name" value="TetR_C_21"/>
    <property type="match status" value="1"/>
</dbReference>
<dbReference type="Gene3D" id="1.10.357.10">
    <property type="entry name" value="Tetracycline Repressor, domain 2"/>
    <property type="match status" value="1"/>
</dbReference>
<dbReference type="InterPro" id="IPR001647">
    <property type="entry name" value="HTH_TetR"/>
</dbReference>
<organism evidence="4 5">
    <name type="scientific">Aquipuribacter hungaricus</name>
    <dbReference type="NCBI Taxonomy" id="545624"/>
    <lineage>
        <taxon>Bacteria</taxon>
        <taxon>Bacillati</taxon>
        <taxon>Actinomycetota</taxon>
        <taxon>Actinomycetes</taxon>
        <taxon>Micrococcales</taxon>
        <taxon>Intrasporangiaceae</taxon>
        <taxon>Aquipuribacter</taxon>
    </lineage>
</organism>
<dbReference type="PANTHER" id="PTHR30328:SF54">
    <property type="entry name" value="HTH-TYPE TRANSCRIPTIONAL REPRESSOR SCO4008"/>
    <property type="match status" value="1"/>
</dbReference>
<dbReference type="RefSeq" id="WP_340290370.1">
    <property type="nucleotide sequence ID" value="NZ_JBBEOI010000018.1"/>
</dbReference>
<sequence length="198" mass="21260">MKDGDRSRARLLDAATVEFAAYGIAGARVDRVAAAAGVNKAQMYGWYGSKDGLFDAVLGVHLHRIVDVVPFTAYDLPGYVVALYDSYLTDPELVRLASWYRLERVPTGPLLAAYPGIADDKHAALAKAQAEGRIVDGIRPDEVYALLVALAGTWSPVSATLTATAADGEAEHERRRAVLRGMVQRSLVPPAGDRPARS</sequence>
<evidence type="ECO:0000313" key="4">
    <source>
        <dbReference type="EMBL" id="MFC3686964.1"/>
    </source>
</evidence>
<keyword evidence="1 2" id="KW-0238">DNA-binding</keyword>
<comment type="caution">
    <text evidence="4">The sequence shown here is derived from an EMBL/GenBank/DDBJ whole genome shotgun (WGS) entry which is preliminary data.</text>
</comment>
<reference evidence="5" key="1">
    <citation type="journal article" date="2019" name="Int. J. Syst. Evol. Microbiol.">
        <title>The Global Catalogue of Microorganisms (GCM) 10K type strain sequencing project: providing services to taxonomists for standard genome sequencing and annotation.</title>
        <authorList>
            <consortium name="The Broad Institute Genomics Platform"/>
            <consortium name="The Broad Institute Genome Sequencing Center for Infectious Disease"/>
            <person name="Wu L."/>
            <person name="Ma J."/>
        </authorList>
    </citation>
    <scope>NUCLEOTIDE SEQUENCE [LARGE SCALE GENOMIC DNA]</scope>
    <source>
        <strain evidence="5">NCAIM B.02333</strain>
    </source>
</reference>
<evidence type="ECO:0000313" key="5">
    <source>
        <dbReference type="Proteomes" id="UP001595685"/>
    </source>
</evidence>
<dbReference type="Pfam" id="PF00440">
    <property type="entry name" value="TetR_N"/>
    <property type="match status" value="1"/>
</dbReference>
<dbReference type="InterPro" id="IPR009057">
    <property type="entry name" value="Homeodomain-like_sf"/>
</dbReference>
<evidence type="ECO:0000256" key="2">
    <source>
        <dbReference type="PROSITE-ProRule" id="PRU00335"/>
    </source>
</evidence>
<dbReference type="InterPro" id="IPR050109">
    <property type="entry name" value="HTH-type_TetR-like_transc_reg"/>
</dbReference>
<dbReference type="PROSITE" id="PS50977">
    <property type="entry name" value="HTH_TETR_2"/>
    <property type="match status" value="1"/>
</dbReference>
<dbReference type="InterPro" id="IPR041467">
    <property type="entry name" value="Sco4008_C"/>
</dbReference>
<dbReference type="PRINTS" id="PR00455">
    <property type="entry name" value="HTHTETR"/>
</dbReference>
<dbReference type="EMBL" id="JBHRWW010000001">
    <property type="protein sequence ID" value="MFC3686964.1"/>
    <property type="molecule type" value="Genomic_DNA"/>
</dbReference>
<evidence type="ECO:0000259" key="3">
    <source>
        <dbReference type="PROSITE" id="PS50977"/>
    </source>
</evidence>
<dbReference type="SUPFAM" id="SSF46689">
    <property type="entry name" value="Homeodomain-like"/>
    <property type="match status" value="1"/>
</dbReference>
<evidence type="ECO:0000256" key="1">
    <source>
        <dbReference type="ARBA" id="ARBA00023125"/>
    </source>
</evidence>
<protein>
    <submittedName>
        <fullName evidence="4">TetR family transcriptional regulator</fullName>
    </submittedName>
</protein>
<dbReference type="SUPFAM" id="SSF48498">
    <property type="entry name" value="Tetracyclin repressor-like, C-terminal domain"/>
    <property type="match status" value="1"/>
</dbReference>
<dbReference type="PANTHER" id="PTHR30328">
    <property type="entry name" value="TRANSCRIPTIONAL REPRESSOR"/>
    <property type="match status" value="1"/>
</dbReference>
<accession>A0ABV7WAX8</accession>
<keyword evidence="5" id="KW-1185">Reference proteome</keyword>
<dbReference type="InterPro" id="IPR036271">
    <property type="entry name" value="Tet_transcr_reg_TetR-rel_C_sf"/>
</dbReference>
<gene>
    <name evidence="4" type="ORF">ACFOLH_01265</name>
</gene>
<feature type="domain" description="HTH tetR-type" evidence="3">
    <location>
        <begin position="5"/>
        <end position="65"/>
    </location>
</feature>
<name>A0ABV7WAX8_9MICO</name>
<dbReference type="Proteomes" id="UP001595685">
    <property type="component" value="Unassembled WGS sequence"/>
</dbReference>
<proteinExistence type="predicted"/>
<feature type="DNA-binding region" description="H-T-H motif" evidence="2">
    <location>
        <begin position="28"/>
        <end position="47"/>
    </location>
</feature>